<evidence type="ECO:0000259" key="2">
    <source>
        <dbReference type="Pfam" id="PF09423"/>
    </source>
</evidence>
<accession>A0ABW1KS51</accession>
<organism evidence="3 4">
    <name type="scientific">Hyphococcus aureus</name>
    <dbReference type="NCBI Taxonomy" id="2666033"/>
    <lineage>
        <taxon>Bacteria</taxon>
        <taxon>Pseudomonadati</taxon>
        <taxon>Pseudomonadota</taxon>
        <taxon>Alphaproteobacteria</taxon>
        <taxon>Parvularculales</taxon>
        <taxon>Parvularculaceae</taxon>
        <taxon>Hyphococcus</taxon>
    </lineage>
</organism>
<dbReference type="EMBL" id="JBHPON010000001">
    <property type="protein sequence ID" value="MFC6034679.1"/>
    <property type="molecule type" value="Genomic_DNA"/>
</dbReference>
<sequence>MKNAILKTVLASAAGALLLASCASTSIDADEGDNFQKRYYTIQYPSLDEPDGAIRAIPMPSAPLDETQTLTRIVFASCAQQNGDQSIWDQIASEHPDLTLYMGDNVYGDVSPDEPALPELKTAYMRLAQSEPFARARAAAPMLTVWDDHDYGRNDGGGDYALKEKSEALFDYVWAMHEDDPRRTRPGVYGSWIIGAEEGKRVQVIMLDTRFFRSPLVETDERGAHGKERYVPDDDPSKTILGDGQWRWFAEELQKPADLRLVVSSIQVIADGHGWESWRLFPHERARLYKTITGLGVNGVVFLSGDRHGAALYRKDGVNDYPLFEATSSSLNLPASIWRAESGETWMEEGPNRLGDMIYEANYGVIDIDWDQGAIAVSIRSKDGDPYLSETINLRSLQ</sequence>
<dbReference type="PANTHER" id="PTHR33987:SF1">
    <property type="entry name" value="CALCINEURIN-LIKE METALLO-PHOSPHOESTERASE SUPERFAMILY PROTEIN"/>
    <property type="match status" value="1"/>
</dbReference>
<dbReference type="InterPro" id="IPR038607">
    <property type="entry name" value="PhoD-like_sf"/>
</dbReference>
<dbReference type="RefSeq" id="WP_379879981.1">
    <property type="nucleotide sequence ID" value="NZ_JBHPON010000001.1"/>
</dbReference>
<dbReference type="Pfam" id="PF09423">
    <property type="entry name" value="PhoD"/>
    <property type="match status" value="1"/>
</dbReference>
<dbReference type="PROSITE" id="PS51257">
    <property type="entry name" value="PROKAR_LIPOPROTEIN"/>
    <property type="match status" value="1"/>
</dbReference>
<dbReference type="SUPFAM" id="SSF56300">
    <property type="entry name" value="Metallo-dependent phosphatases"/>
    <property type="match status" value="1"/>
</dbReference>
<evidence type="ECO:0000256" key="1">
    <source>
        <dbReference type="SAM" id="SignalP"/>
    </source>
</evidence>
<dbReference type="Proteomes" id="UP001596116">
    <property type="component" value="Unassembled WGS sequence"/>
</dbReference>
<evidence type="ECO:0000313" key="3">
    <source>
        <dbReference type="EMBL" id="MFC6034679.1"/>
    </source>
</evidence>
<feature type="signal peptide" evidence="1">
    <location>
        <begin position="1"/>
        <end position="29"/>
    </location>
</feature>
<feature type="domain" description="PhoD-like phosphatase metallophosphatase" evidence="2">
    <location>
        <begin position="74"/>
        <end position="315"/>
    </location>
</feature>
<keyword evidence="3" id="KW-0378">Hydrolase</keyword>
<keyword evidence="1" id="KW-0732">Signal</keyword>
<dbReference type="InterPro" id="IPR018946">
    <property type="entry name" value="PhoD-like_MPP"/>
</dbReference>
<comment type="caution">
    <text evidence="3">The sequence shown here is derived from an EMBL/GenBank/DDBJ whole genome shotgun (WGS) entry which is preliminary data.</text>
</comment>
<protein>
    <submittedName>
        <fullName evidence="3">Alkaline phosphatase D family protein</fullName>
        <ecNumber evidence="3">3.1.3.1</ecNumber>
    </submittedName>
</protein>
<feature type="chain" id="PRO_5045260306" evidence="1">
    <location>
        <begin position="30"/>
        <end position="398"/>
    </location>
</feature>
<name>A0ABW1KS51_9PROT</name>
<dbReference type="Gene3D" id="3.60.21.70">
    <property type="entry name" value="PhoD-like phosphatase"/>
    <property type="match status" value="1"/>
</dbReference>
<gene>
    <name evidence="3" type="ORF">ACFMB1_03940</name>
</gene>
<reference evidence="3 4" key="1">
    <citation type="submission" date="2024-09" db="EMBL/GenBank/DDBJ databases">
        <authorList>
            <person name="Zhang Z.-H."/>
        </authorList>
    </citation>
    <scope>NUCLEOTIDE SEQUENCE [LARGE SCALE GENOMIC DNA]</scope>
    <source>
        <strain evidence="3 4">HHTR114</strain>
    </source>
</reference>
<dbReference type="EC" id="3.1.3.1" evidence="3"/>
<dbReference type="PANTHER" id="PTHR33987">
    <property type="entry name" value="CALCINEURIN-LIKE METALLO-PHOSPHOESTERASE SUPERFAMILY PROTEIN"/>
    <property type="match status" value="1"/>
</dbReference>
<dbReference type="GO" id="GO:0004035">
    <property type="term" value="F:alkaline phosphatase activity"/>
    <property type="evidence" value="ECO:0007669"/>
    <property type="project" value="UniProtKB-EC"/>
</dbReference>
<evidence type="ECO:0000313" key="4">
    <source>
        <dbReference type="Proteomes" id="UP001596116"/>
    </source>
</evidence>
<dbReference type="InterPro" id="IPR029052">
    <property type="entry name" value="Metallo-depent_PP-like"/>
</dbReference>
<proteinExistence type="predicted"/>
<keyword evidence="4" id="KW-1185">Reference proteome</keyword>
<dbReference type="CDD" id="cd07389">
    <property type="entry name" value="MPP_PhoD"/>
    <property type="match status" value="1"/>
</dbReference>